<dbReference type="PANTHER" id="PTHR48475">
    <property type="entry name" value="RIBONUCLEASE H"/>
    <property type="match status" value="1"/>
</dbReference>
<gene>
    <name evidence="1" type="ORF">CR513_09257</name>
</gene>
<name>A0A371HV86_MUCPR</name>
<keyword evidence="2" id="KW-1185">Reference proteome</keyword>
<evidence type="ECO:0000313" key="1">
    <source>
        <dbReference type="EMBL" id="RDY06706.1"/>
    </source>
</evidence>
<dbReference type="PANTHER" id="PTHR48475:SF1">
    <property type="entry name" value="RNASE H TYPE-1 DOMAIN-CONTAINING PROTEIN"/>
    <property type="match status" value="1"/>
</dbReference>
<sequence>MDPIKYIFEKLALTGKIARSQVALLEYDIVHITQKAIKGSTLADHLAYNPLLDYQPMKHDFPNEDILMLMGEPKQEKGWAMYFDGASNSLGHEEEADRKPWYYDIKQYLKNKEYSLGAIENNKKTLRRMAMGFLLNRDVLYKRSPNTTLLRCVDAKEAEEILEEVHEGTFGTHASGPIMA</sequence>
<feature type="non-terminal residue" evidence="1">
    <location>
        <position position="1"/>
    </location>
</feature>
<evidence type="ECO:0000313" key="2">
    <source>
        <dbReference type="Proteomes" id="UP000257109"/>
    </source>
</evidence>
<dbReference type="EMBL" id="QJKJ01001630">
    <property type="protein sequence ID" value="RDY06706.1"/>
    <property type="molecule type" value="Genomic_DNA"/>
</dbReference>
<accession>A0A371HV86</accession>
<evidence type="ECO:0008006" key="3">
    <source>
        <dbReference type="Google" id="ProtNLM"/>
    </source>
</evidence>
<proteinExistence type="predicted"/>
<organism evidence="1 2">
    <name type="scientific">Mucuna pruriens</name>
    <name type="common">Velvet bean</name>
    <name type="synonym">Dolichos pruriens</name>
    <dbReference type="NCBI Taxonomy" id="157652"/>
    <lineage>
        <taxon>Eukaryota</taxon>
        <taxon>Viridiplantae</taxon>
        <taxon>Streptophyta</taxon>
        <taxon>Embryophyta</taxon>
        <taxon>Tracheophyta</taxon>
        <taxon>Spermatophyta</taxon>
        <taxon>Magnoliopsida</taxon>
        <taxon>eudicotyledons</taxon>
        <taxon>Gunneridae</taxon>
        <taxon>Pentapetalae</taxon>
        <taxon>rosids</taxon>
        <taxon>fabids</taxon>
        <taxon>Fabales</taxon>
        <taxon>Fabaceae</taxon>
        <taxon>Papilionoideae</taxon>
        <taxon>50 kb inversion clade</taxon>
        <taxon>NPAAA clade</taxon>
        <taxon>indigoferoid/millettioid clade</taxon>
        <taxon>Phaseoleae</taxon>
        <taxon>Mucuna</taxon>
    </lineage>
</organism>
<reference evidence="1" key="1">
    <citation type="submission" date="2018-05" db="EMBL/GenBank/DDBJ databases">
        <title>Draft genome of Mucuna pruriens seed.</title>
        <authorList>
            <person name="Nnadi N.E."/>
            <person name="Vos R."/>
            <person name="Hasami M.H."/>
            <person name="Devisetty U.K."/>
            <person name="Aguiy J.C."/>
        </authorList>
    </citation>
    <scope>NUCLEOTIDE SEQUENCE [LARGE SCALE GENOMIC DNA]</scope>
    <source>
        <strain evidence="1">JCA_2017</strain>
    </source>
</reference>
<dbReference type="Proteomes" id="UP000257109">
    <property type="component" value="Unassembled WGS sequence"/>
</dbReference>
<protein>
    <recommendedName>
        <fullName evidence="3">Reverse transcriptase domain-containing protein</fullName>
    </recommendedName>
</protein>
<comment type="caution">
    <text evidence="1">The sequence shown here is derived from an EMBL/GenBank/DDBJ whole genome shotgun (WGS) entry which is preliminary data.</text>
</comment>
<dbReference type="AlphaFoldDB" id="A0A371HV86"/>